<dbReference type="AlphaFoldDB" id="A0A918P6X8"/>
<proteinExistence type="predicted"/>
<dbReference type="Gene3D" id="2.60.120.10">
    <property type="entry name" value="Jelly Rolls"/>
    <property type="match status" value="1"/>
</dbReference>
<keyword evidence="3" id="KW-1185">Reference proteome</keyword>
<evidence type="ECO:0000313" key="3">
    <source>
        <dbReference type="Proteomes" id="UP000645257"/>
    </source>
</evidence>
<dbReference type="InterPro" id="IPR011051">
    <property type="entry name" value="RmlC_Cupin_sf"/>
</dbReference>
<dbReference type="RefSeq" id="WP_189536585.1">
    <property type="nucleotide sequence ID" value="NZ_BMYX01000025.1"/>
</dbReference>
<feature type="domain" description="Sugar 3,4-ketoisomerase QdtA cupin" evidence="1">
    <location>
        <begin position="1"/>
        <end position="130"/>
    </location>
</feature>
<dbReference type="InterPro" id="IPR014710">
    <property type="entry name" value="RmlC-like_jellyroll"/>
</dbReference>
<protein>
    <submittedName>
        <fullName evidence="2">dTDP-6-deoxy-3,4-keto-hexulose isomerase</fullName>
    </submittedName>
</protein>
<dbReference type="Proteomes" id="UP000645257">
    <property type="component" value="Unassembled WGS sequence"/>
</dbReference>
<dbReference type="SUPFAM" id="SSF51182">
    <property type="entry name" value="RmlC-like cupins"/>
    <property type="match status" value="1"/>
</dbReference>
<dbReference type="EMBL" id="BMYX01000025">
    <property type="protein sequence ID" value="GGY27938.1"/>
    <property type="molecule type" value="Genomic_DNA"/>
</dbReference>
<sequence>MNIELILLQRHGDERGGLIALEENANVPFNVKRVYYLFDTKPGVRRGLHAHKTLTQLVIAVRGTCHFVLDNGRERIELSLDNPAQGLLVPPMMWREMYDFSEDCVLMVLADQVYDEQDYIRDYDQFLQYANVALSAPSSLPGRTNIDG</sequence>
<dbReference type="GO" id="GO:0016853">
    <property type="term" value="F:isomerase activity"/>
    <property type="evidence" value="ECO:0007669"/>
    <property type="project" value="UniProtKB-KW"/>
</dbReference>
<keyword evidence="2" id="KW-0413">Isomerase</keyword>
<gene>
    <name evidence="2" type="ORF">GCM10011289_34110</name>
</gene>
<dbReference type="CDD" id="cd20292">
    <property type="entry name" value="cupin_QdtA-like"/>
    <property type="match status" value="1"/>
</dbReference>
<name>A0A918P6X8_9NEIS</name>
<dbReference type="Pfam" id="PF05523">
    <property type="entry name" value="FdtA"/>
    <property type="match status" value="1"/>
</dbReference>
<comment type="caution">
    <text evidence="2">The sequence shown here is derived from an EMBL/GenBank/DDBJ whole genome shotgun (WGS) entry which is preliminary data.</text>
</comment>
<reference evidence="2" key="2">
    <citation type="submission" date="2020-09" db="EMBL/GenBank/DDBJ databases">
        <authorList>
            <person name="Sun Q."/>
            <person name="Kim S."/>
        </authorList>
    </citation>
    <scope>NUCLEOTIDE SEQUENCE</scope>
    <source>
        <strain evidence="2">KCTC 32182</strain>
    </source>
</reference>
<accession>A0A918P6X8</accession>
<organism evidence="2 3">
    <name type="scientific">Paludibacterium paludis</name>
    <dbReference type="NCBI Taxonomy" id="1225769"/>
    <lineage>
        <taxon>Bacteria</taxon>
        <taxon>Pseudomonadati</taxon>
        <taxon>Pseudomonadota</taxon>
        <taxon>Betaproteobacteria</taxon>
        <taxon>Neisseriales</taxon>
        <taxon>Chromobacteriaceae</taxon>
        <taxon>Paludibacterium</taxon>
    </lineage>
</organism>
<evidence type="ECO:0000259" key="1">
    <source>
        <dbReference type="Pfam" id="PF05523"/>
    </source>
</evidence>
<evidence type="ECO:0000313" key="2">
    <source>
        <dbReference type="EMBL" id="GGY27938.1"/>
    </source>
</evidence>
<dbReference type="InterPro" id="IPR008894">
    <property type="entry name" value="QdtA_cupin_dom"/>
</dbReference>
<reference evidence="2" key="1">
    <citation type="journal article" date="2014" name="Int. J. Syst. Evol. Microbiol.">
        <title>Complete genome sequence of Corynebacterium casei LMG S-19264T (=DSM 44701T), isolated from a smear-ripened cheese.</title>
        <authorList>
            <consortium name="US DOE Joint Genome Institute (JGI-PGF)"/>
            <person name="Walter F."/>
            <person name="Albersmeier A."/>
            <person name="Kalinowski J."/>
            <person name="Ruckert C."/>
        </authorList>
    </citation>
    <scope>NUCLEOTIDE SEQUENCE</scope>
    <source>
        <strain evidence="2">KCTC 32182</strain>
    </source>
</reference>